<dbReference type="EMBL" id="ARXV01000005">
    <property type="protein sequence ID" value="KGD65115.1"/>
    <property type="molecule type" value="Genomic_DNA"/>
</dbReference>
<gene>
    <name evidence="3" type="ORF">Y5S_01549</name>
</gene>
<dbReference type="Proteomes" id="UP000029444">
    <property type="component" value="Unassembled WGS sequence"/>
</dbReference>
<feature type="region of interest" description="Disordered" evidence="1">
    <location>
        <begin position="239"/>
        <end position="269"/>
    </location>
</feature>
<name>A0A095URK5_9GAMM</name>
<organism evidence="3 4">
    <name type="scientific">Alcanivorax nanhaiticus</name>
    <dbReference type="NCBI Taxonomy" id="1177154"/>
    <lineage>
        <taxon>Bacteria</taxon>
        <taxon>Pseudomonadati</taxon>
        <taxon>Pseudomonadota</taxon>
        <taxon>Gammaproteobacteria</taxon>
        <taxon>Oceanospirillales</taxon>
        <taxon>Alcanivoracaceae</taxon>
        <taxon>Alcanivorax</taxon>
    </lineage>
</organism>
<dbReference type="OrthoDB" id="5875988at2"/>
<reference evidence="3 4" key="1">
    <citation type="submission" date="2012-09" db="EMBL/GenBank/DDBJ databases">
        <title>Genome Sequence of alkane-degrading Bacterium Alcanivorax sp. 19-m-6.</title>
        <authorList>
            <person name="Lai Q."/>
            <person name="Shao Z."/>
        </authorList>
    </citation>
    <scope>NUCLEOTIDE SEQUENCE [LARGE SCALE GENOMIC DNA]</scope>
    <source>
        <strain evidence="3 4">19-m-6</strain>
    </source>
</reference>
<keyword evidence="2" id="KW-0812">Transmembrane</keyword>
<keyword evidence="2" id="KW-0472">Membrane</keyword>
<evidence type="ECO:0000313" key="3">
    <source>
        <dbReference type="EMBL" id="KGD65115.1"/>
    </source>
</evidence>
<evidence type="ECO:0000256" key="2">
    <source>
        <dbReference type="SAM" id="Phobius"/>
    </source>
</evidence>
<comment type="caution">
    <text evidence="3">The sequence shown here is derived from an EMBL/GenBank/DDBJ whole genome shotgun (WGS) entry which is preliminary data.</text>
</comment>
<dbReference type="AlphaFoldDB" id="A0A095URK5"/>
<sequence length="293" mass="32916">MTVATLLLLPLLAGYAFSVSWAGSRYNCAREDGYRLYFRAAFYGCFLLTSSFLIHLLLIAYNIEPSTTIIKSICSAIPGLTYEDHKTELQYLFLSATSLVIGSTLGHTLNLIPGFKKFLLLQAIRNHDLELLMLRAVQKLMAISFTMGNGKIYVGFIVTSVDPAAQGTAVRILPLMSGFRDKDSGKAEFTTFYDLMYEHISNGNAAHLSPEDFEIVLPLNEIQSANLFDTDAYELFKNEEETENKNSAPPDLKDYAEDESSTTEERQPETRSPLIVYWINLVSFIKSLFSKHK</sequence>
<accession>A0A095URK5</accession>
<keyword evidence="4" id="KW-1185">Reference proteome</keyword>
<dbReference type="RefSeq" id="WP_035232006.1">
    <property type="nucleotide sequence ID" value="NZ_ARXV01000005.1"/>
</dbReference>
<evidence type="ECO:0000256" key="1">
    <source>
        <dbReference type="SAM" id="MobiDB-lite"/>
    </source>
</evidence>
<proteinExistence type="predicted"/>
<protein>
    <submittedName>
        <fullName evidence="3">Uncharacterized protein</fullName>
    </submittedName>
</protein>
<keyword evidence="2" id="KW-1133">Transmembrane helix</keyword>
<dbReference type="eggNOG" id="ENOG502Z8JS">
    <property type="taxonomic scope" value="Bacteria"/>
</dbReference>
<feature type="transmembrane region" description="Helical" evidence="2">
    <location>
        <begin position="40"/>
        <end position="61"/>
    </location>
</feature>
<dbReference type="STRING" id="1177154.Y5S_01549"/>
<evidence type="ECO:0000313" key="4">
    <source>
        <dbReference type="Proteomes" id="UP000029444"/>
    </source>
</evidence>